<dbReference type="Gene3D" id="1.10.3730.10">
    <property type="entry name" value="ProC C-terminal domain-like"/>
    <property type="match status" value="1"/>
</dbReference>
<evidence type="ECO:0000256" key="1">
    <source>
        <dbReference type="ARBA" id="ARBA00005525"/>
    </source>
</evidence>
<feature type="domain" description="Pyrroline-5-carboxylate reductase dimerisation" evidence="3">
    <location>
        <begin position="189"/>
        <end position="279"/>
    </location>
</feature>
<evidence type="ECO:0000313" key="4">
    <source>
        <dbReference type="EMBL" id="MCQ0971355.1"/>
    </source>
</evidence>
<dbReference type="InterPro" id="IPR000304">
    <property type="entry name" value="Pyrroline-COOH_reductase"/>
</dbReference>
<dbReference type="InterPro" id="IPR029036">
    <property type="entry name" value="P5CR_dimer"/>
</dbReference>
<reference evidence="4 5" key="1">
    <citation type="submission" date="2022-03" db="EMBL/GenBank/DDBJ databases">
        <authorList>
            <person name="He Y."/>
        </authorList>
    </citation>
    <scope>NUCLEOTIDE SEQUENCE [LARGE SCALE GENOMIC DNA]</scope>
    <source>
        <strain evidence="4 5">TK19116</strain>
    </source>
</reference>
<dbReference type="EMBL" id="JAKZEU010000004">
    <property type="protein sequence ID" value="MCQ0971355.1"/>
    <property type="molecule type" value="Genomic_DNA"/>
</dbReference>
<dbReference type="SUPFAM" id="SSF51735">
    <property type="entry name" value="NAD(P)-binding Rossmann-fold domains"/>
    <property type="match status" value="1"/>
</dbReference>
<dbReference type="InterPro" id="IPR028939">
    <property type="entry name" value="P5C_Rdtase_cat_N"/>
</dbReference>
<evidence type="ECO:0000259" key="3">
    <source>
        <dbReference type="Pfam" id="PF14748"/>
    </source>
</evidence>
<dbReference type="Pfam" id="PF03807">
    <property type="entry name" value="F420_oxidored"/>
    <property type="match status" value="1"/>
</dbReference>
<name>A0ABT1MSQ9_9RHOB</name>
<feature type="domain" description="Pyrroline-5-carboxylate reductase catalytic N-terminal" evidence="2">
    <location>
        <begin position="30"/>
        <end position="121"/>
    </location>
</feature>
<comment type="caution">
    <text evidence="4">The sequence shown here is derived from an EMBL/GenBank/DDBJ whole genome shotgun (WGS) entry which is preliminary data.</text>
</comment>
<dbReference type="Gene3D" id="3.40.50.720">
    <property type="entry name" value="NAD(P)-binding Rossmann-like Domain"/>
    <property type="match status" value="1"/>
</dbReference>
<protein>
    <submittedName>
        <fullName evidence="4">NAD(P)-binding domain-containing protein</fullName>
    </submittedName>
</protein>
<dbReference type="SUPFAM" id="SSF48179">
    <property type="entry name" value="6-phosphogluconate dehydrogenase C-terminal domain-like"/>
    <property type="match status" value="1"/>
</dbReference>
<organism evidence="4 5">
    <name type="scientific">Paracoccus albicereus</name>
    <dbReference type="NCBI Taxonomy" id="2922394"/>
    <lineage>
        <taxon>Bacteria</taxon>
        <taxon>Pseudomonadati</taxon>
        <taxon>Pseudomonadota</taxon>
        <taxon>Alphaproteobacteria</taxon>
        <taxon>Rhodobacterales</taxon>
        <taxon>Paracoccaceae</taxon>
        <taxon>Paracoccus</taxon>
    </lineage>
</organism>
<proteinExistence type="inferred from homology"/>
<dbReference type="Proteomes" id="UP001203945">
    <property type="component" value="Unassembled WGS sequence"/>
</dbReference>
<dbReference type="Pfam" id="PF14748">
    <property type="entry name" value="P5CR_dimer"/>
    <property type="match status" value="1"/>
</dbReference>
<keyword evidence="5" id="KW-1185">Reference proteome</keyword>
<sequence length="285" mass="29805">MGSIPITRSTFPQGLDLAMPSGQRRAMTTYGFIGTGAITDAIVRGLKTSPLADRPILLSPRSQSVSAALAADLEGITVATDNQAVIDGADVLILAVLPQHAGEILRPLTFPAGKPIISLIAATPIQTIAHWTRRDATDICRAIPLPSTETRTCATPVYPPRAEAMKLFEALGQALAVEDAASFDTYGAASALMAPYFAFAQAAADWLSANGLPQDDAQTYVRTLFANLGATLRDRTDPITDLRKAHQTTGGLNELAGLTFDEGGPQALGAALDAALARVQGRQAG</sequence>
<gene>
    <name evidence="4" type="ORF">MLD63_13085</name>
</gene>
<evidence type="ECO:0000313" key="5">
    <source>
        <dbReference type="Proteomes" id="UP001203945"/>
    </source>
</evidence>
<accession>A0ABT1MSQ9</accession>
<dbReference type="PIRSF" id="PIRSF000193">
    <property type="entry name" value="Pyrrol-5-carb_rd"/>
    <property type="match status" value="1"/>
</dbReference>
<comment type="similarity">
    <text evidence="1">Belongs to the pyrroline-5-carboxylate reductase family.</text>
</comment>
<evidence type="ECO:0000259" key="2">
    <source>
        <dbReference type="Pfam" id="PF03807"/>
    </source>
</evidence>
<dbReference type="InterPro" id="IPR036291">
    <property type="entry name" value="NAD(P)-bd_dom_sf"/>
</dbReference>
<dbReference type="PANTHER" id="PTHR11645:SF13">
    <property type="entry name" value="PYRROLINE-5-CARBOXYLATE REDUCTASE CATALYTIC N-TERMINAL DOMAIN-CONTAINING PROTEIN"/>
    <property type="match status" value="1"/>
</dbReference>
<dbReference type="PANTHER" id="PTHR11645">
    <property type="entry name" value="PYRROLINE-5-CARBOXYLATE REDUCTASE"/>
    <property type="match status" value="1"/>
</dbReference>
<dbReference type="InterPro" id="IPR008927">
    <property type="entry name" value="6-PGluconate_DH-like_C_sf"/>
</dbReference>